<dbReference type="EMBL" id="JAPHVQ010000008">
    <property type="protein sequence ID" value="MDE8035305.1"/>
    <property type="molecule type" value="Genomic_DNA"/>
</dbReference>
<gene>
    <name evidence="7" type="ORF">OQ257_09030</name>
</gene>
<dbReference type="Pfam" id="PF00939">
    <property type="entry name" value="Na_sulph_symp"/>
    <property type="match status" value="1"/>
</dbReference>
<feature type="transmembrane region" description="Helical" evidence="6">
    <location>
        <begin position="447"/>
        <end position="470"/>
    </location>
</feature>
<comment type="similarity">
    <text evidence="2">Belongs to the SLC13A/DASS transporter (TC 2.A.47) family. DIT1 subfamily.</text>
</comment>
<feature type="transmembrane region" description="Helical" evidence="6">
    <location>
        <begin position="9"/>
        <end position="25"/>
    </location>
</feature>
<feature type="transmembrane region" description="Helical" evidence="6">
    <location>
        <begin position="390"/>
        <end position="417"/>
    </location>
</feature>
<evidence type="ECO:0000256" key="6">
    <source>
        <dbReference type="SAM" id="Phobius"/>
    </source>
</evidence>
<dbReference type="PANTHER" id="PTHR42826">
    <property type="entry name" value="DICARBOXYLATE TRANSPORTER 2.1, CHLOROPLASTIC"/>
    <property type="match status" value="1"/>
</dbReference>
<dbReference type="GeneID" id="92742773"/>
<dbReference type="NCBIfam" id="TIGR00785">
    <property type="entry name" value="dass"/>
    <property type="match status" value="1"/>
</dbReference>
<dbReference type="GO" id="GO:0016020">
    <property type="term" value="C:membrane"/>
    <property type="evidence" value="ECO:0007669"/>
    <property type="project" value="UniProtKB-SubCell"/>
</dbReference>
<feature type="transmembrane region" description="Helical" evidence="6">
    <location>
        <begin position="55"/>
        <end position="71"/>
    </location>
</feature>
<feature type="transmembrane region" description="Helical" evidence="6">
    <location>
        <begin position="91"/>
        <end position="111"/>
    </location>
</feature>
<reference evidence="7" key="2">
    <citation type="journal article" date="2023" name="Pathogens">
        <title>Pathological Features and Genomic Characterization of an Actinobacillus equuli subsp. equuli Bearing Unique Virulence-Associated Genes from an Adult Horse with Pleuropneumonia.</title>
        <authorList>
            <person name="Kamali M."/>
            <person name="Carossino M."/>
            <person name="Del Piero F."/>
            <person name="Peak L."/>
            <person name="Mitchell M.S."/>
            <person name="Willette J."/>
            <person name="Baker R."/>
            <person name="Li F."/>
            <person name="Kenez A."/>
            <person name="Balasuriya U.B.R."/>
            <person name="Go Y.Y."/>
        </authorList>
    </citation>
    <scope>NUCLEOTIDE SEQUENCE</scope>
    <source>
        <strain evidence="7">4524</strain>
    </source>
</reference>
<feature type="transmembrane region" description="Helical" evidence="6">
    <location>
        <begin position="31"/>
        <end position="48"/>
    </location>
</feature>
<evidence type="ECO:0000313" key="8">
    <source>
        <dbReference type="Proteomes" id="UP001142444"/>
    </source>
</evidence>
<dbReference type="Proteomes" id="UP001142444">
    <property type="component" value="Unassembled WGS sequence"/>
</dbReference>
<proteinExistence type="inferred from homology"/>
<evidence type="ECO:0000256" key="3">
    <source>
        <dbReference type="ARBA" id="ARBA00022692"/>
    </source>
</evidence>
<feature type="transmembrane region" description="Helical" evidence="6">
    <location>
        <begin position="365"/>
        <end position="383"/>
    </location>
</feature>
<organism evidence="7 8">
    <name type="scientific">Actinobacillus equuli subsp. equuli</name>
    <dbReference type="NCBI Taxonomy" id="202947"/>
    <lineage>
        <taxon>Bacteria</taxon>
        <taxon>Pseudomonadati</taxon>
        <taxon>Pseudomonadota</taxon>
        <taxon>Gammaproteobacteria</taxon>
        <taxon>Pasteurellales</taxon>
        <taxon>Pasteurellaceae</taxon>
        <taxon>Actinobacillus</taxon>
    </lineage>
</organism>
<evidence type="ECO:0000256" key="5">
    <source>
        <dbReference type="ARBA" id="ARBA00023136"/>
    </source>
</evidence>
<evidence type="ECO:0000256" key="2">
    <source>
        <dbReference type="ARBA" id="ARBA00007349"/>
    </source>
</evidence>
<reference evidence="7" key="1">
    <citation type="submission" date="2022-11" db="EMBL/GenBank/DDBJ databases">
        <authorList>
            <person name="Kamali M."/>
            <person name="Peak L."/>
            <person name="Go Y.Y."/>
            <person name="Balasuriya U.B.R."/>
            <person name="Carossino M."/>
        </authorList>
    </citation>
    <scope>NUCLEOTIDE SEQUENCE</scope>
    <source>
        <strain evidence="7">4524</strain>
    </source>
</reference>
<accession>A0A0A7MJV3</accession>
<feature type="transmembrane region" description="Helical" evidence="6">
    <location>
        <begin position="328"/>
        <end position="345"/>
    </location>
</feature>
<dbReference type="InterPro" id="IPR001898">
    <property type="entry name" value="SLC13A/DASS"/>
</dbReference>
<dbReference type="AlphaFoldDB" id="A0A0A7MJV3"/>
<dbReference type="GO" id="GO:0022857">
    <property type="term" value="F:transmembrane transporter activity"/>
    <property type="evidence" value="ECO:0007669"/>
    <property type="project" value="InterPro"/>
</dbReference>
<sequence length="483" mass="51587">MALSKAQKLAVLVAIPIIFFLLPAPEGLPLIAWRLLGIYIATIVGLVMKPYGEPVLLLAAVAASAATIGNTEGASEFVKVSHTLAGYQSGTTWLIFTAFTLSSAFVITGLGKRIAYHMISWLGSTTLRLGYVTVFLDLLLSPATPSNTARAGGIVFPIINSVAVALGSDPEKSPKLAGRYLLLNVYMVVKTTSYIFLTAMAPNALALSLMAPILGLNLNWVQWFLAASVPGLLCLFIIPFVCYLIAKPELTKVDNKAIAKKGLEELGPMSFREKSLAVLFVLALLGWIFADFLHVNSTTVALITMVLCVVLSIVSWDDVRKNKAGWDTLIWYGGIIGMSGILEKAKFFEWLANTLSANLNFGDHGNIALVVILILSVSVRYLFASGGAYVAAMVPVFATVGKVAGAPVELLALGLLFSNSYGGSVTHYGGGPGPITFGAGYNDIKSWWTAGFIIAFGSLIIHATLGIAWWEFLFSAGWLPTVN</sequence>
<name>A0A0A7MJV3_ACTEU</name>
<keyword evidence="8" id="KW-1185">Reference proteome</keyword>
<protein>
    <submittedName>
        <fullName evidence="7">Anion permease</fullName>
    </submittedName>
</protein>
<feature type="transmembrane region" description="Helical" evidence="6">
    <location>
        <begin position="276"/>
        <end position="293"/>
    </location>
</feature>
<evidence type="ECO:0000256" key="4">
    <source>
        <dbReference type="ARBA" id="ARBA00022989"/>
    </source>
</evidence>
<feature type="transmembrane region" description="Helical" evidence="6">
    <location>
        <begin position="299"/>
        <end position="316"/>
    </location>
</feature>
<evidence type="ECO:0000256" key="1">
    <source>
        <dbReference type="ARBA" id="ARBA00004141"/>
    </source>
</evidence>
<comment type="subcellular location">
    <subcellularLocation>
        <location evidence="1">Membrane</location>
        <topology evidence="1">Multi-pass membrane protein</topology>
    </subcellularLocation>
</comment>
<dbReference type="KEGG" id="aeu:ACEE_04545"/>
<comment type="caution">
    <text evidence="7">The sequence shown here is derived from an EMBL/GenBank/DDBJ whole genome shotgun (WGS) entry which is preliminary data.</text>
</comment>
<keyword evidence="3 6" id="KW-0812">Transmembrane</keyword>
<feature type="transmembrane region" description="Helical" evidence="6">
    <location>
        <begin position="220"/>
        <end position="246"/>
    </location>
</feature>
<dbReference type="InterPro" id="IPR030676">
    <property type="entry name" value="CitT-rel"/>
</dbReference>
<keyword evidence="5 6" id="KW-0472">Membrane</keyword>
<dbReference type="RefSeq" id="WP_039197029.1">
    <property type="nucleotide sequence ID" value="NZ_CBCRTM010000003.1"/>
</dbReference>
<keyword evidence="4 6" id="KW-1133">Transmembrane helix</keyword>
<evidence type="ECO:0000313" key="7">
    <source>
        <dbReference type="EMBL" id="MDE8035305.1"/>
    </source>
</evidence>
<dbReference type="PIRSF" id="PIRSF002457">
    <property type="entry name" value="DASS"/>
    <property type="match status" value="1"/>
</dbReference>